<dbReference type="Pfam" id="PF12804">
    <property type="entry name" value="NTP_transf_3"/>
    <property type="match status" value="1"/>
</dbReference>
<dbReference type="EMBL" id="FNAK01000002">
    <property type="protein sequence ID" value="SDD65359.1"/>
    <property type="molecule type" value="Genomic_DNA"/>
</dbReference>
<dbReference type="GO" id="GO:0016779">
    <property type="term" value="F:nucleotidyltransferase activity"/>
    <property type="evidence" value="ECO:0007669"/>
    <property type="project" value="UniProtKB-ARBA"/>
</dbReference>
<evidence type="ECO:0000259" key="2">
    <source>
        <dbReference type="Pfam" id="PF12804"/>
    </source>
</evidence>
<keyword evidence="4" id="KW-1185">Reference proteome</keyword>
<organism evidence="3 4">
    <name type="scientific">Kordiimonas lacus</name>
    <dbReference type="NCBI Taxonomy" id="637679"/>
    <lineage>
        <taxon>Bacteria</taxon>
        <taxon>Pseudomonadati</taxon>
        <taxon>Pseudomonadota</taxon>
        <taxon>Alphaproteobacteria</taxon>
        <taxon>Kordiimonadales</taxon>
        <taxon>Kordiimonadaceae</taxon>
        <taxon>Kordiimonas</taxon>
    </lineage>
</organism>
<reference evidence="3 4" key="1">
    <citation type="submission" date="2016-10" db="EMBL/GenBank/DDBJ databases">
        <authorList>
            <person name="de Groot N.N."/>
        </authorList>
    </citation>
    <scope>NUCLEOTIDE SEQUENCE [LARGE SCALE GENOMIC DNA]</scope>
    <source>
        <strain evidence="3 4">CGMCC 1.9109</strain>
    </source>
</reference>
<proteinExistence type="predicted"/>
<sequence>MKEMAMYEFEAAHQPNHSNTLNRLSEMSAVERQFTAVVLAGTRSNTDPVASIFGGQYKALVPICGKPMVERVVDSLVRSRSVKRVVIVFDDAAQLEECCPDIRAGYDVPVEVIPCRDTICCSVGSALESAGGEWPFLVTTADHALLTSAMVDRFCTEAMEGGALSVGFVEKKHLDAEHPGSKRTYLPFRETQLSGANLFAFTNSGALPVLDFWRQIEMKRKKPWQLFKAFGYRNLLGLLFKRYTVDEAFGRASAVLGVEARAVRLPFAEAAIDVDTPKDYHQVTQILKDRMDALGTFETQLQPVS</sequence>
<dbReference type="InterPro" id="IPR029044">
    <property type="entry name" value="Nucleotide-diphossugar_trans"/>
</dbReference>
<dbReference type="InterPro" id="IPR025877">
    <property type="entry name" value="MobA-like_NTP_Trfase"/>
</dbReference>
<gene>
    <name evidence="3" type="ORF">SAMN04488071_1111</name>
</gene>
<evidence type="ECO:0000256" key="1">
    <source>
        <dbReference type="ARBA" id="ARBA00022842"/>
    </source>
</evidence>
<dbReference type="SUPFAM" id="SSF53448">
    <property type="entry name" value="Nucleotide-diphospho-sugar transferases"/>
    <property type="match status" value="1"/>
</dbReference>
<dbReference type="Proteomes" id="UP000183685">
    <property type="component" value="Unassembled WGS sequence"/>
</dbReference>
<name>A0A1G6WHW8_9PROT</name>
<accession>A0A1G6WHW8</accession>
<keyword evidence="1" id="KW-0460">Magnesium</keyword>
<dbReference type="Gene3D" id="3.90.550.10">
    <property type="entry name" value="Spore Coat Polysaccharide Biosynthesis Protein SpsA, Chain A"/>
    <property type="match status" value="1"/>
</dbReference>
<evidence type="ECO:0000313" key="3">
    <source>
        <dbReference type="EMBL" id="SDD65359.1"/>
    </source>
</evidence>
<dbReference type="STRING" id="637679.GCA_001550055_02826"/>
<dbReference type="RefSeq" id="WP_068306212.1">
    <property type="nucleotide sequence ID" value="NZ_FNAK01000002.1"/>
</dbReference>
<evidence type="ECO:0000313" key="4">
    <source>
        <dbReference type="Proteomes" id="UP000183685"/>
    </source>
</evidence>
<feature type="domain" description="MobA-like NTP transferase" evidence="2">
    <location>
        <begin position="36"/>
        <end position="164"/>
    </location>
</feature>
<dbReference type="AlphaFoldDB" id="A0A1G6WHW8"/>
<protein>
    <submittedName>
        <fullName evidence="3">Molybdopterin-guanine dinucleotide biosynthesis protein A</fullName>
    </submittedName>
</protein>
<dbReference type="OrthoDB" id="159246at2"/>